<dbReference type="AlphaFoldDB" id="A0A0U1Z2I6"/>
<proteinExistence type="inferred from homology"/>
<comment type="caution">
    <text evidence="6">Lacks conserved residue(s) required for the propagation of feature annotation.</text>
</comment>
<reference evidence="9" key="1">
    <citation type="submission" date="2014-11" db="EMBL/GenBank/DDBJ databases">
        <authorList>
            <person name="Zhu J."/>
            <person name="Qi W."/>
            <person name="Song R."/>
        </authorList>
    </citation>
    <scope>NUCLEOTIDE SEQUENCE</scope>
    <source>
        <strain evidence="9">IFM 0406</strain>
    </source>
</reference>
<comment type="similarity">
    <text evidence="6">Belongs to the ABC-2 integral membrane protein family.</text>
</comment>
<feature type="transmembrane region" description="Helical" evidence="6">
    <location>
        <begin position="251"/>
        <end position="270"/>
    </location>
</feature>
<dbReference type="PIRSF" id="PIRSF006648">
    <property type="entry name" value="DrrB"/>
    <property type="match status" value="1"/>
</dbReference>
<dbReference type="PANTHER" id="PTHR43229:SF2">
    <property type="entry name" value="NODULATION PROTEIN J"/>
    <property type="match status" value="1"/>
</dbReference>
<accession>A0A0U1Z2I6</accession>
<dbReference type="InterPro" id="IPR047817">
    <property type="entry name" value="ABC2_TM_bact-type"/>
</dbReference>
<keyword evidence="3 6" id="KW-1133">Transmembrane helix</keyword>
<organism evidence="9">
    <name type="scientific">Nocardia terpenica</name>
    <dbReference type="NCBI Taxonomy" id="455432"/>
    <lineage>
        <taxon>Bacteria</taxon>
        <taxon>Bacillati</taxon>
        <taxon>Actinomycetota</taxon>
        <taxon>Actinomycetes</taxon>
        <taxon>Mycobacteriales</taxon>
        <taxon>Nocardiaceae</taxon>
        <taxon>Nocardia</taxon>
    </lineage>
</organism>
<dbReference type="GO" id="GO:0140359">
    <property type="term" value="F:ABC-type transporter activity"/>
    <property type="evidence" value="ECO:0007669"/>
    <property type="project" value="InterPro"/>
</dbReference>
<evidence type="ECO:0000256" key="5">
    <source>
        <dbReference type="ARBA" id="ARBA00023251"/>
    </source>
</evidence>
<evidence type="ECO:0000256" key="2">
    <source>
        <dbReference type="ARBA" id="ARBA00022692"/>
    </source>
</evidence>
<sequence length="281" mass="30065">MSEVMTVPNSGTGTRIASYRPRPGGRSESLGVFGALMARDLFVTVRELPSFMVQVILQPLFMLFIFGVVLRGLDLVTPELVRILLPGVVSMTIFQTAVQNTALPLAVDFAATREIEDRLLAPISVTAVGIEKVVFGAMRGLIAGIVMVPIGLLMLGGHWPLAAWPAVIVICILGALSGGALGLVIGTSVPARHIGVVFAAVLLPLMFTGAAQYPFFGLAKLRWFQVIVALNPMTYVSEGMRWLVLPGRHSIPLWIDLTVLIVATAGLLVLGTSGFHRKSQD</sequence>
<keyword evidence="4 6" id="KW-0472">Membrane</keyword>
<dbReference type="GO" id="GO:0043190">
    <property type="term" value="C:ATP-binding cassette (ABC) transporter complex"/>
    <property type="evidence" value="ECO:0007669"/>
    <property type="project" value="InterPro"/>
</dbReference>
<dbReference type="RefSeq" id="WP_197696397.1">
    <property type="nucleotide sequence ID" value="NZ_JABMCZ010000001.1"/>
</dbReference>
<evidence type="ECO:0000256" key="4">
    <source>
        <dbReference type="ARBA" id="ARBA00023136"/>
    </source>
</evidence>
<evidence type="ECO:0000313" key="9">
    <source>
        <dbReference type="EMBL" id="AJO72718.1"/>
    </source>
</evidence>
<name>A0A0U1Z2I6_9NOCA</name>
<feature type="transmembrane region" description="Helical" evidence="6">
    <location>
        <begin position="133"/>
        <end position="155"/>
    </location>
</feature>
<dbReference type="InterPro" id="IPR051784">
    <property type="entry name" value="Nod_factor_ABC_transporter"/>
</dbReference>
<reference evidence="9" key="2">
    <citation type="journal article" date="2016" name="Org. Biomol. Chem.">
        <title>Target-specific identification and characterization of the putative gene cluster for brasilinolide biosynthesis revealing the mechanistic insights and combinatorial synthetic utility of 2-deoxy-l-fucose biosynthetic enzymes.</title>
        <authorList>
            <person name="Chiu H.T."/>
            <person name="Weng C.P."/>
            <person name="Lin Y.C."/>
            <person name="Chen K.H."/>
        </authorList>
    </citation>
    <scope>NUCLEOTIDE SEQUENCE</scope>
    <source>
        <strain evidence="9">IFM 0406</strain>
    </source>
</reference>
<evidence type="ECO:0000256" key="3">
    <source>
        <dbReference type="ARBA" id="ARBA00022989"/>
    </source>
</evidence>
<feature type="domain" description="ABC transmembrane type-2" evidence="8">
    <location>
        <begin position="50"/>
        <end position="278"/>
    </location>
</feature>
<dbReference type="Pfam" id="PF01061">
    <property type="entry name" value="ABC2_membrane"/>
    <property type="match status" value="1"/>
</dbReference>
<feature type="transmembrane region" description="Helical" evidence="6">
    <location>
        <begin position="196"/>
        <end position="216"/>
    </location>
</feature>
<dbReference type="InterPro" id="IPR000412">
    <property type="entry name" value="ABC_2_transport"/>
</dbReference>
<keyword evidence="2 6" id="KW-0812">Transmembrane</keyword>
<evidence type="ECO:0000259" key="8">
    <source>
        <dbReference type="PROSITE" id="PS51012"/>
    </source>
</evidence>
<evidence type="ECO:0000256" key="1">
    <source>
        <dbReference type="ARBA" id="ARBA00004141"/>
    </source>
</evidence>
<keyword evidence="6" id="KW-1003">Cell membrane</keyword>
<feature type="transmembrane region" description="Helical" evidence="6">
    <location>
        <begin position="51"/>
        <end position="73"/>
    </location>
</feature>
<feature type="region of interest" description="Disordered" evidence="7">
    <location>
        <begin position="1"/>
        <end position="25"/>
    </location>
</feature>
<keyword evidence="6" id="KW-0813">Transport</keyword>
<dbReference type="PROSITE" id="PS51012">
    <property type="entry name" value="ABC_TM2"/>
    <property type="match status" value="1"/>
</dbReference>
<evidence type="ECO:0000256" key="7">
    <source>
        <dbReference type="SAM" id="MobiDB-lite"/>
    </source>
</evidence>
<dbReference type="GO" id="GO:0046677">
    <property type="term" value="P:response to antibiotic"/>
    <property type="evidence" value="ECO:0007669"/>
    <property type="project" value="UniProtKB-KW"/>
</dbReference>
<evidence type="ECO:0000256" key="6">
    <source>
        <dbReference type="RuleBase" id="RU361157"/>
    </source>
</evidence>
<comment type="subcellular location">
    <subcellularLocation>
        <location evidence="6">Cell membrane</location>
        <topology evidence="6">Multi-pass membrane protein</topology>
    </subcellularLocation>
    <subcellularLocation>
        <location evidence="1">Membrane</location>
        <topology evidence="1">Multi-pass membrane protein</topology>
    </subcellularLocation>
</comment>
<gene>
    <name evidence="9" type="primary">nbrT3</name>
</gene>
<dbReference type="EMBL" id="KP161205">
    <property type="protein sequence ID" value="AJO72718.1"/>
    <property type="molecule type" value="Genomic_DNA"/>
</dbReference>
<feature type="transmembrane region" description="Helical" evidence="6">
    <location>
        <begin position="161"/>
        <end position="184"/>
    </location>
</feature>
<dbReference type="PANTHER" id="PTHR43229">
    <property type="entry name" value="NODULATION PROTEIN J"/>
    <property type="match status" value="1"/>
</dbReference>
<keyword evidence="5" id="KW-0046">Antibiotic resistance</keyword>
<protein>
    <recommendedName>
        <fullName evidence="6">Transport permease protein</fullName>
    </recommendedName>
</protein>
<dbReference type="InterPro" id="IPR013525">
    <property type="entry name" value="ABC2_TM"/>
</dbReference>